<proteinExistence type="predicted"/>
<dbReference type="EMBL" id="MT143682">
    <property type="protein sequence ID" value="QJB00129.1"/>
    <property type="molecule type" value="Genomic_DNA"/>
</dbReference>
<organism evidence="2">
    <name type="scientific">viral metagenome</name>
    <dbReference type="NCBI Taxonomy" id="1070528"/>
    <lineage>
        <taxon>unclassified sequences</taxon>
        <taxon>metagenomes</taxon>
        <taxon>organismal metagenomes</taxon>
    </lineage>
</organism>
<evidence type="ECO:0008006" key="3">
    <source>
        <dbReference type="Google" id="ProtNLM"/>
    </source>
</evidence>
<sequence length="258" mass="30462">MKTVEHFVQVYLDCEFSRLPLPKDEEWIQKRIEVFERLTLRSLKAQTLSDFKIILLCGRTHKKTTMAHKWDAQVFPSYSFGRDRFTASKADYIAITRIDSDDLYHREAMADVHQNLICTPNRRECLIFRHAMTWDMINKILTPRHRRSPPFYTHIYPRAMYMDWKRFRADHFTGHGRAGGRLPETKELPEGRVIVTKGDWNIGYIKRNVILEKMTKEARAKYLVEEPLGAIGDKKTITEILAGFGIENGWEAYPWKKR</sequence>
<protein>
    <recommendedName>
        <fullName evidence="3">Glycosyltransferase</fullName>
    </recommendedName>
</protein>
<accession>A0A6M3MBW4</accession>
<dbReference type="EMBL" id="MT143789">
    <property type="protein sequence ID" value="QJB02519.1"/>
    <property type="molecule type" value="Genomic_DNA"/>
</dbReference>
<evidence type="ECO:0000313" key="2">
    <source>
        <dbReference type="EMBL" id="QJB02519.1"/>
    </source>
</evidence>
<name>A0A6M3MBW4_9ZZZZ</name>
<dbReference type="Pfam" id="PF11316">
    <property type="entry name" value="Rhamno_transf"/>
    <property type="match status" value="1"/>
</dbReference>
<evidence type="ECO:0000313" key="1">
    <source>
        <dbReference type="EMBL" id="QJB00129.1"/>
    </source>
</evidence>
<dbReference type="AlphaFoldDB" id="A0A6M3MBW4"/>
<reference evidence="2" key="1">
    <citation type="submission" date="2020-03" db="EMBL/GenBank/DDBJ databases">
        <title>The deep terrestrial virosphere.</title>
        <authorList>
            <person name="Holmfeldt K."/>
            <person name="Nilsson E."/>
            <person name="Simone D."/>
            <person name="Lopez-Fernandez M."/>
            <person name="Wu X."/>
            <person name="de Brujin I."/>
            <person name="Lundin D."/>
            <person name="Andersson A."/>
            <person name="Bertilsson S."/>
            <person name="Dopson M."/>
        </authorList>
    </citation>
    <scope>NUCLEOTIDE SEQUENCE</scope>
    <source>
        <strain evidence="1">MM171A00688</strain>
        <strain evidence="2">MM171B01217</strain>
    </source>
</reference>
<gene>
    <name evidence="1" type="ORF">MM171A00688_0012</name>
    <name evidence="2" type="ORF">MM171B01217_0012</name>
</gene>
<dbReference type="InterPro" id="IPR021466">
    <property type="entry name" value="Put_rhamnosyl_transferase"/>
</dbReference>
<dbReference type="CDD" id="cd00761">
    <property type="entry name" value="Glyco_tranf_GTA_type"/>
    <property type="match status" value="1"/>
</dbReference>